<comment type="caution">
    <text evidence="2">The sequence shown here is derived from an EMBL/GenBank/DDBJ whole genome shotgun (WGS) entry which is preliminary data.</text>
</comment>
<evidence type="ECO:0000313" key="2">
    <source>
        <dbReference type="EMBL" id="MBK0381873.1"/>
    </source>
</evidence>
<evidence type="ECO:0008006" key="4">
    <source>
        <dbReference type="Google" id="ProtNLM"/>
    </source>
</evidence>
<protein>
    <recommendedName>
        <fullName evidence="4">Sensor of ECF-type sigma factor</fullName>
    </recommendedName>
</protein>
<proteinExistence type="predicted"/>
<keyword evidence="1" id="KW-0732">Signal</keyword>
<reference evidence="2 3" key="1">
    <citation type="submission" date="2020-12" db="EMBL/GenBank/DDBJ databases">
        <title>Bacterial novel species Pedobacter sp. SD-b isolated from soil.</title>
        <authorList>
            <person name="Jung H.-Y."/>
        </authorList>
    </citation>
    <scope>NUCLEOTIDE SEQUENCE [LARGE SCALE GENOMIC DNA]</scope>
    <source>
        <strain evidence="2 3">SD-b</strain>
    </source>
</reference>
<organism evidence="2 3">
    <name type="scientific">Pedobacter segetis</name>
    <dbReference type="NCBI Taxonomy" id="2793069"/>
    <lineage>
        <taxon>Bacteria</taxon>
        <taxon>Pseudomonadati</taxon>
        <taxon>Bacteroidota</taxon>
        <taxon>Sphingobacteriia</taxon>
        <taxon>Sphingobacteriales</taxon>
        <taxon>Sphingobacteriaceae</taxon>
        <taxon>Pedobacter</taxon>
    </lineage>
</organism>
<dbReference type="EMBL" id="JAEHFY010000003">
    <property type="protein sequence ID" value="MBK0381873.1"/>
    <property type="molecule type" value="Genomic_DNA"/>
</dbReference>
<keyword evidence="3" id="KW-1185">Reference proteome</keyword>
<feature type="signal peptide" evidence="1">
    <location>
        <begin position="1"/>
        <end position="22"/>
    </location>
</feature>
<feature type="chain" id="PRO_5046935692" description="Sensor of ECF-type sigma factor" evidence="1">
    <location>
        <begin position="23"/>
        <end position="143"/>
    </location>
</feature>
<dbReference type="Proteomes" id="UP000660024">
    <property type="component" value="Unassembled WGS sequence"/>
</dbReference>
<dbReference type="RefSeq" id="WP_200584658.1">
    <property type="nucleotide sequence ID" value="NZ_JAEHFY010000003.1"/>
</dbReference>
<name>A0ABS1BGA3_9SPHI</name>
<evidence type="ECO:0000313" key="3">
    <source>
        <dbReference type="Proteomes" id="UP000660024"/>
    </source>
</evidence>
<accession>A0ABS1BGA3</accession>
<evidence type="ECO:0000256" key="1">
    <source>
        <dbReference type="SAM" id="SignalP"/>
    </source>
</evidence>
<gene>
    <name evidence="2" type="ORF">I5M32_02785</name>
</gene>
<sequence>MKYYFWIILLSFGLLSSSLTFAQNGNQKKARHIESIKIGYLTRRLDLSPEESQKFWPVYNQYQDDLSAINRQKKEARSQNIDDASKTVDDDFKFDGKILDLKKKYRYKFNEILSPEKVKELYAAERDFREELIKQLKNRRSEN</sequence>